<name>A0A974ZZM4_9BACT</name>
<dbReference type="GO" id="GO:0006796">
    <property type="term" value="P:phosphate-containing compound metabolic process"/>
    <property type="evidence" value="ECO:0007669"/>
    <property type="project" value="InterPro"/>
</dbReference>
<dbReference type="RefSeq" id="WP_205720811.1">
    <property type="nucleotide sequence ID" value="NZ_CP070608.1"/>
</dbReference>
<dbReference type="SUPFAM" id="SSF50324">
    <property type="entry name" value="Inorganic pyrophosphatase"/>
    <property type="match status" value="1"/>
</dbReference>
<evidence type="ECO:0000313" key="6">
    <source>
        <dbReference type="EMBL" id="QSE96295.1"/>
    </source>
</evidence>
<evidence type="ECO:0000313" key="7">
    <source>
        <dbReference type="Proteomes" id="UP000662783"/>
    </source>
</evidence>
<gene>
    <name evidence="6" type="ORF">JR347_11820</name>
</gene>
<evidence type="ECO:0000256" key="4">
    <source>
        <dbReference type="ARBA" id="ARBA00022801"/>
    </source>
</evidence>
<evidence type="ECO:0000256" key="5">
    <source>
        <dbReference type="ARBA" id="ARBA00022842"/>
    </source>
</evidence>
<keyword evidence="3" id="KW-0479">Metal-binding</keyword>
<dbReference type="NCBIfam" id="NF001886">
    <property type="entry name" value="PRK00642.1"/>
    <property type="match status" value="1"/>
</dbReference>
<evidence type="ECO:0000256" key="3">
    <source>
        <dbReference type="ARBA" id="ARBA00022723"/>
    </source>
</evidence>
<dbReference type="InterPro" id="IPR036649">
    <property type="entry name" value="Pyrophosphatase_sf"/>
</dbReference>
<dbReference type="Proteomes" id="UP000662783">
    <property type="component" value="Chromosome"/>
</dbReference>
<organism evidence="6 7">
    <name type="scientific">Fulvivirga lutea</name>
    <dbReference type="NCBI Taxonomy" id="2810512"/>
    <lineage>
        <taxon>Bacteria</taxon>
        <taxon>Pseudomonadati</taxon>
        <taxon>Bacteroidota</taxon>
        <taxon>Cytophagia</taxon>
        <taxon>Cytophagales</taxon>
        <taxon>Fulvivirgaceae</taxon>
        <taxon>Fulvivirga</taxon>
    </lineage>
</organism>
<keyword evidence="7" id="KW-1185">Reference proteome</keyword>
<dbReference type="GO" id="GO:0005737">
    <property type="term" value="C:cytoplasm"/>
    <property type="evidence" value="ECO:0007669"/>
    <property type="project" value="InterPro"/>
</dbReference>
<dbReference type="Pfam" id="PF00719">
    <property type="entry name" value="Pyrophosphatase"/>
    <property type="match status" value="1"/>
</dbReference>
<dbReference type="GO" id="GO:0004427">
    <property type="term" value="F:inorganic diphosphate phosphatase activity"/>
    <property type="evidence" value="ECO:0007669"/>
    <property type="project" value="UniProtKB-EC"/>
</dbReference>
<dbReference type="KEGG" id="fuv:JR347_11820"/>
<dbReference type="GO" id="GO:0000287">
    <property type="term" value="F:magnesium ion binding"/>
    <property type="evidence" value="ECO:0007669"/>
    <property type="project" value="InterPro"/>
</dbReference>
<evidence type="ECO:0000256" key="1">
    <source>
        <dbReference type="ARBA" id="ARBA00001946"/>
    </source>
</evidence>
<comment type="cofactor">
    <cofactor evidence="1">
        <name>Mg(2+)</name>
        <dbReference type="ChEBI" id="CHEBI:18420"/>
    </cofactor>
</comment>
<dbReference type="EC" id="3.6.1.1" evidence="2"/>
<proteinExistence type="predicted"/>
<dbReference type="AlphaFoldDB" id="A0A974ZZM4"/>
<evidence type="ECO:0000256" key="2">
    <source>
        <dbReference type="ARBA" id="ARBA00012146"/>
    </source>
</evidence>
<keyword evidence="4 6" id="KW-0378">Hydrolase</keyword>
<accession>A0A974ZZM4</accession>
<dbReference type="PANTHER" id="PTHR10286">
    <property type="entry name" value="INORGANIC PYROPHOSPHATASE"/>
    <property type="match status" value="1"/>
</dbReference>
<dbReference type="Gene3D" id="3.90.80.10">
    <property type="entry name" value="Inorganic pyrophosphatase"/>
    <property type="match status" value="1"/>
</dbReference>
<dbReference type="InterPro" id="IPR008162">
    <property type="entry name" value="Pyrophosphatase"/>
</dbReference>
<reference evidence="6" key="1">
    <citation type="submission" date="2021-02" db="EMBL/GenBank/DDBJ databases">
        <title>Fulvivirga sp. S481 isolated from sea water.</title>
        <authorList>
            <person name="Bae S.S."/>
            <person name="Baek K."/>
        </authorList>
    </citation>
    <scope>NUCLEOTIDE SEQUENCE</scope>
    <source>
        <strain evidence="6">S481</strain>
    </source>
</reference>
<dbReference type="EMBL" id="CP070608">
    <property type="protein sequence ID" value="QSE96295.1"/>
    <property type="molecule type" value="Genomic_DNA"/>
</dbReference>
<protein>
    <recommendedName>
        <fullName evidence="2">inorganic diphosphatase</fullName>
        <ecNumber evidence="2">3.6.1.1</ecNumber>
    </recommendedName>
</protein>
<sequence length="210" mass="23634">MSKIHVKSYLPHPWHGINIGAESPSIVNAFIEMTPFDSVKYEIDKTTGFIKVDRPQKFSNIVPALYGFIPQTYSAENVAELCQQKTGNNSIVGDKDPVDICVLTERNINHGNIIVPALPIGGFRMIDGGEADDKIIAILKGDEVFGDWTTIEDCPDCLINRLKHYFLTYKQMPGEAPIKKTEITHLYGKEEAYDVIRRSVKDYEDHFSVS</sequence>
<keyword evidence="5" id="KW-0460">Magnesium</keyword>